<dbReference type="InterPro" id="IPR006311">
    <property type="entry name" value="TAT_signal"/>
</dbReference>
<name>A0ABV3X2D6_9HYPH</name>
<accession>A0ABV3X2D6</accession>
<dbReference type="NCBIfam" id="TIGR01409">
    <property type="entry name" value="TAT_signal_seq"/>
    <property type="match status" value="1"/>
</dbReference>
<dbReference type="PIRSF" id="PIRSF036704">
    <property type="entry name" value="UCP036704"/>
    <property type="match status" value="1"/>
</dbReference>
<dbReference type="EMBL" id="JAZHFV010000013">
    <property type="protein sequence ID" value="MEX4010424.1"/>
    <property type="molecule type" value="Genomic_DNA"/>
</dbReference>
<gene>
    <name evidence="1" type="ORF">V1479_24195</name>
</gene>
<dbReference type="NCBIfam" id="TIGR02811">
    <property type="entry name" value="formate_TAT"/>
    <property type="match status" value="1"/>
</dbReference>
<dbReference type="InterPro" id="IPR014177">
    <property type="entry name" value="Formate_DH_TAT-contain"/>
</dbReference>
<dbReference type="PROSITE" id="PS51318">
    <property type="entry name" value="TAT"/>
    <property type="match status" value="1"/>
</dbReference>
<reference evidence="1 2" key="1">
    <citation type="submission" date="2024-01" db="EMBL/GenBank/DDBJ databases">
        <title>New evidence supports the origin of RcGTA from prophage.</title>
        <authorList>
            <person name="Xu Y."/>
            <person name="Liu B."/>
            <person name="Chen F."/>
        </authorList>
    </citation>
    <scope>NUCLEOTIDE SEQUENCE [LARGE SCALE GENOMIC DNA]</scope>
    <source>
        <strain evidence="1 2">CBW1107-2</strain>
    </source>
</reference>
<keyword evidence="2" id="KW-1185">Reference proteome</keyword>
<evidence type="ECO:0000313" key="1">
    <source>
        <dbReference type="EMBL" id="MEX4010424.1"/>
    </source>
</evidence>
<proteinExistence type="predicted"/>
<sequence length="69" mass="7724">MQDERQSALSRRNFLRAFGGASTAAVATAAFVPTEAHAYDPGEEETRARYQETDHVKTFYRVNGYPKGK</sequence>
<protein>
    <submittedName>
        <fullName evidence="1">Twin-arginine translocation signal domain-containing protein</fullName>
    </submittedName>
</protein>
<comment type="caution">
    <text evidence="1">The sequence shown here is derived from an EMBL/GenBank/DDBJ whole genome shotgun (WGS) entry which is preliminary data.</text>
</comment>
<organism evidence="1 2">
    <name type="scientific">Neoaquamicrobium sediminum</name>
    <dbReference type="NCBI Taxonomy" id="1849104"/>
    <lineage>
        <taxon>Bacteria</taxon>
        <taxon>Pseudomonadati</taxon>
        <taxon>Pseudomonadota</taxon>
        <taxon>Alphaproteobacteria</taxon>
        <taxon>Hyphomicrobiales</taxon>
        <taxon>Phyllobacteriaceae</taxon>
        <taxon>Neoaquamicrobium</taxon>
    </lineage>
</organism>
<dbReference type="Proteomes" id="UP001559025">
    <property type="component" value="Unassembled WGS sequence"/>
</dbReference>
<evidence type="ECO:0000313" key="2">
    <source>
        <dbReference type="Proteomes" id="UP001559025"/>
    </source>
</evidence>
<dbReference type="InterPro" id="IPR019546">
    <property type="entry name" value="TAT_signal_bac_arc"/>
</dbReference>
<dbReference type="RefSeq" id="WP_173193869.1">
    <property type="nucleotide sequence ID" value="NZ_JABETK010000003.1"/>
</dbReference>